<name>A0A1Y3B9F1_EURMA</name>
<protein>
    <submittedName>
        <fullName evidence="2">Uncharacterized protein</fullName>
    </submittedName>
</protein>
<feature type="transmembrane region" description="Helical" evidence="1">
    <location>
        <begin position="125"/>
        <end position="147"/>
    </location>
</feature>
<evidence type="ECO:0000256" key="1">
    <source>
        <dbReference type="SAM" id="Phobius"/>
    </source>
</evidence>
<keyword evidence="1" id="KW-0472">Membrane</keyword>
<dbReference type="Proteomes" id="UP000194236">
    <property type="component" value="Unassembled WGS sequence"/>
</dbReference>
<dbReference type="AlphaFoldDB" id="A0A1Y3B9F1"/>
<keyword evidence="1" id="KW-0812">Transmembrane</keyword>
<feature type="transmembrane region" description="Helical" evidence="1">
    <location>
        <begin position="40"/>
        <end position="58"/>
    </location>
</feature>
<feature type="transmembrane region" description="Helical" evidence="1">
    <location>
        <begin position="64"/>
        <end position="82"/>
    </location>
</feature>
<evidence type="ECO:0000313" key="3">
    <source>
        <dbReference type="Proteomes" id="UP000194236"/>
    </source>
</evidence>
<keyword evidence="3" id="KW-1185">Reference proteome</keyword>
<evidence type="ECO:0000313" key="2">
    <source>
        <dbReference type="EMBL" id="OTF77472.1"/>
    </source>
</evidence>
<proteinExistence type="predicted"/>
<keyword evidence="1" id="KW-1133">Transmembrane helix</keyword>
<reference evidence="2 3" key="1">
    <citation type="submission" date="2017-03" db="EMBL/GenBank/DDBJ databases">
        <title>Genome Survey of Euroglyphus maynei.</title>
        <authorList>
            <person name="Arlian L.G."/>
            <person name="Morgan M.S."/>
            <person name="Rider S.D."/>
        </authorList>
    </citation>
    <scope>NUCLEOTIDE SEQUENCE [LARGE SCALE GENOMIC DNA]</scope>
    <source>
        <strain evidence="2">Arlian Lab</strain>
        <tissue evidence="2">Whole body</tissue>
    </source>
</reference>
<dbReference type="EMBL" id="MUJZ01032372">
    <property type="protein sequence ID" value="OTF77472.1"/>
    <property type="molecule type" value="Genomic_DNA"/>
</dbReference>
<sequence>MLANKTLLEEQELLQSDEEKVSLETLEFMKKGVKNGRKKFSIFHFYLQLCRMFNIVFIAEYQKLFFQAIFYAVIFLITATLFDKRIVQADTCYPLNMDEESMHNFTCRDRLSAQSFSDEYKIYQAYAVAIVGTSIICISSISFIPILKVFNNEHRNRKLVLFSFSK</sequence>
<organism evidence="2 3">
    <name type="scientific">Euroglyphus maynei</name>
    <name type="common">Mayne's house dust mite</name>
    <dbReference type="NCBI Taxonomy" id="6958"/>
    <lineage>
        <taxon>Eukaryota</taxon>
        <taxon>Metazoa</taxon>
        <taxon>Ecdysozoa</taxon>
        <taxon>Arthropoda</taxon>
        <taxon>Chelicerata</taxon>
        <taxon>Arachnida</taxon>
        <taxon>Acari</taxon>
        <taxon>Acariformes</taxon>
        <taxon>Sarcoptiformes</taxon>
        <taxon>Astigmata</taxon>
        <taxon>Psoroptidia</taxon>
        <taxon>Analgoidea</taxon>
        <taxon>Pyroglyphidae</taxon>
        <taxon>Pyroglyphinae</taxon>
        <taxon>Euroglyphus</taxon>
    </lineage>
</organism>
<accession>A0A1Y3B9F1</accession>
<comment type="caution">
    <text evidence="2">The sequence shown here is derived from an EMBL/GenBank/DDBJ whole genome shotgun (WGS) entry which is preliminary data.</text>
</comment>
<gene>
    <name evidence="2" type="ORF">BLA29_005596</name>
</gene>